<keyword evidence="1" id="KW-0812">Transmembrane</keyword>
<feature type="transmembrane region" description="Helical" evidence="1">
    <location>
        <begin position="35"/>
        <end position="56"/>
    </location>
</feature>
<keyword evidence="1" id="KW-1133">Transmembrane helix</keyword>
<gene>
    <name evidence="2" type="ORF">GCU60_09480</name>
</gene>
<organism evidence="2 3">
    <name type="scientific">Blastococcus saxobsidens</name>
    <dbReference type="NCBI Taxonomy" id="138336"/>
    <lineage>
        <taxon>Bacteria</taxon>
        <taxon>Bacillati</taxon>
        <taxon>Actinomycetota</taxon>
        <taxon>Actinomycetes</taxon>
        <taxon>Geodermatophilales</taxon>
        <taxon>Geodermatophilaceae</taxon>
        <taxon>Blastococcus</taxon>
    </lineage>
</organism>
<sequence>MDRRRPALVALLLFVAFTGAAIVVSGSRPASDEGALPWALQVIGYLCAVAAGVLLLTGQDAAGRRTGMVVTAAVVVLALLDVLVPDEGGANIGAGLVRLVLLVVLAVATVRLSLATAAARRSRPAS</sequence>
<reference evidence="2 3" key="1">
    <citation type="submission" date="2019-12" db="EMBL/GenBank/DDBJ databases">
        <title>the WGS of Blastococcus saxobsidens 67B17.</title>
        <authorList>
            <person name="Jiang Z."/>
        </authorList>
    </citation>
    <scope>NUCLEOTIDE SEQUENCE [LARGE SCALE GENOMIC DNA]</scope>
    <source>
        <strain evidence="2 3">67B17</strain>
    </source>
</reference>
<proteinExistence type="predicted"/>
<dbReference type="EMBL" id="JAAGWG010000011">
    <property type="protein sequence ID" value="NEK85992.1"/>
    <property type="molecule type" value="Genomic_DNA"/>
</dbReference>
<dbReference type="AlphaFoldDB" id="A0A6L9W2E6"/>
<evidence type="ECO:0000313" key="2">
    <source>
        <dbReference type="EMBL" id="NEK85992.1"/>
    </source>
</evidence>
<evidence type="ECO:0000256" key="1">
    <source>
        <dbReference type="SAM" id="Phobius"/>
    </source>
</evidence>
<protein>
    <submittedName>
        <fullName evidence="2">Uncharacterized protein</fullName>
    </submittedName>
</protein>
<dbReference type="Proteomes" id="UP000479241">
    <property type="component" value="Unassembled WGS sequence"/>
</dbReference>
<evidence type="ECO:0000313" key="3">
    <source>
        <dbReference type="Proteomes" id="UP000479241"/>
    </source>
</evidence>
<name>A0A6L9W2E6_9ACTN</name>
<comment type="caution">
    <text evidence="2">The sequence shown here is derived from an EMBL/GenBank/DDBJ whole genome shotgun (WGS) entry which is preliminary data.</text>
</comment>
<feature type="transmembrane region" description="Helical" evidence="1">
    <location>
        <begin position="96"/>
        <end position="114"/>
    </location>
</feature>
<feature type="transmembrane region" description="Helical" evidence="1">
    <location>
        <begin position="68"/>
        <end position="84"/>
    </location>
</feature>
<accession>A0A6L9W2E6</accession>
<keyword evidence="1" id="KW-0472">Membrane</keyword>
<dbReference type="RefSeq" id="WP_163204554.1">
    <property type="nucleotide sequence ID" value="NZ_JAAGWG010000011.1"/>
</dbReference>